<evidence type="ECO:0000313" key="2">
    <source>
        <dbReference type="Proteomes" id="UP000035642"/>
    </source>
</evidence>
<reference evidence="3" key="2">
    <citation type="submission" date="2017-02" db="UniProtKB">
        <authorList>
            <consortium name="WormBaseParasite"/>
        </authorList>
    </citation>
    <scope>IDENTIFICATION</scope>
</reference>
<keyword evidence="2" id="KW-1185">Reference proteome</keyword>
<feature type="chain" id="PRO_5005326906" evidence="1">
    <location>
        <begin position="19"/>
        <end position="110"/>
    </location>
</feature>
<name>A0A0K0DRJ2_ANGCA</name>
<dbReference type="WBParaSite" id="ACAC_0001438101-mRNA-1">
    <property type="protein sequence ID" value="ACAC_0001438101-mRNA-1"/>
    <property type="gene ID" value="ACAC_0001438101"/>
</dbReference>
<protein>
    <submittedName>
        <fullName evidence="3">Secreted protein</fullName>
    </submittedName>
</protein>
<dbReference type="AlphaFoldDB" id="A0A0K0DRJ2"/>
<sequence length="110" mass="12216">MAWLHGFWFRGIMSMSLSSSPTLAASNIISRAPDLSYFFPILFLVPSAAGTEGYDRTLSKLWLISDDDGFEGSAENEACPDLSKEYDGCSMCTFGFMEDLLRLPISILDR</sequence>
<feature type="signal peptide" evidence="1">
    <location>
        <begin position="1"/>
        <end position="18"/>
    </location>
</feature>
<proteinExistence type="predicted"/>
<dbReference type="Proteomes" id="UP000035642">
    <property type="component" value="Unassembled WGS sequence"/>
</dbReference>
<accession>A0A0K0DRJ2</accession>
<evidence type="ECO:0000256" key="1">
    <source>
        <dbReference type="SAM" id="SignalP"/>
    </source>
</evidence>
<organism evidence="2 3">
    <name type="scientific">Angiostrongylus cantonensis</name>
    <name type="common">Rat lungworm</name>
    <dbReference type="NCBI Taxonomy" id="6313"/>
    <lineage>
        <taxon>Eukaryota</taxon>
        <taxon>Metazoa</taxon>
        <taxon>Ecdysozoa</taxon>
        <taxon>Nematoda</taxon>
        <taxon>Chromadorea</taxon>
        <taxon>Rhabditida</taxon>
        <taxon>Rhabditina</taxon>
        <taxon>Rhabditomorpha</taxon>
        <taxon>Strongyloidea</taxon>
        <taxon>Metastrongylidae</taxon>
        <taxon>Angiostrongylus</taxon>
    </lineage>
</organism>
<reference evidence="2" key="1">
    <citation type="submission" date="2012-09" db="EMBL/GenBank/DDBJ databases">
        <authorList>
            <person name="Martin A.A."/>
        </authorList>
    </citation>
    <scope>NUCLEOTIDE SEQUENCE</scope>
</reference>
<keyword evidence="1" id="KW-0732">Signal</keyword>
<evidence type="ECO:0000313" key="3">
    <source>
        <dbReference type="WBParaSite" id="ACAC_0001438101-mRNA-1"/>
    </source>
</evidence>